<dbReference type="AlphaFoldDB" id="A0A9E7H6R0"/>
<dbReference type="Pfam" id="PF06200">
    <property type="entry name" value="tify"/>
    <property type="match status" value="1"/>
</dbReference>
<dbReference type="GO" id="GO:0005634">
    <property type="term" value="C:nucleus"/>
    <property type="evidence" value="ECO:0007669"/>
    <property type="project" value="TreeGrafter"/>
</dbReference>
<dbReference type="PANTHER" id="PTHR33077">
    <property type="entry name" value="PROTEIN TIFY 4A-RELATED-RELATED"/>
    <property type="match status" value="1"/>
</dbReference>
<dbReference type="PANTHER" id="PTHR33077:SF61">
    <property type="entry name" value="PROTEIN TIFY 3A-RELATED"/>
    <property type="match status" value="1"/>
</dbReference>
<dbReference type="GO" id="GO:0009611">
    <property type="term" value="P:response to wounding"/>
    <property type="evidence" value="ECO:0007669"/>
    <property type="project" value="TreeGrafter"/>
</dbReference>
<dbReference type="SMART" id="SM00979">
    <property type="entry name" value="TIFY"/>
    <property type="match status" value="1"/>
</dbReference>
<dbReference type="Proteomes" id="UP001055439">
    <property type="component" value="Chromosome 8"/>
</dbReference>
<proteinExistence type="inferred from homology"/>
<dbReference type="EMBL" id="CP097510">
    <property type="protein sequence ID" value="URE28649.1"/>
    <property type="molecule type" value="Genomic_DNA"/>
</dbReference>
<protein>
    <submittedName>
        <fullName evidence="6">TIFY</fullName>
    </submittedName>
</protein>
<accession>A0A9E7H6R0</accession>
<dbReference type="InterPro" id="IPR040390">
    <property type="entry name" value="TIFY/JAZ"/>
</dbReference>
<evidence type="ECO:0000313" key="7">
    <source>
        <dbReference type="Proteomes" id="UP001055439"/>
    </source>
</evidence>
<organism evidence="6 7">
    <name type="scientific">Musa troglodytarum</name>
    <name type="common">fe'i banana</name>
    <dbReference type="NCBI Taxonomy" id="320322"/>
    <lineage>
        <taxon>Eukaryota</taxon>
        <taxon>Viridiplantae</taxon>
        <taxon>Streptophyta</taxon>
        <taxon>Embryophyta</taxon>
        <taxon>Tracheophyta</taxon>
        <taxon>Spermatophyta</taxon>
        <taxon>Magnoliopsida</taxon>
        <taxon>Liliopsida</taxon>
        <taxon>Zingiberales</taxon>
        <taxon>Musaceae</taxon>
        <taxon>Musa</taxon>
    </lineage>
</organism>
<keyword evidence="2" id="KW-1184">Jasmonic acid signaling pathway</keyword>
<gene>
    <name evidence="6" type="ORF">MUK42_16022</name>
</gene>
<name>A0A9E7H6R0_9LILI</name>
<feature type="region of interest" description="Disordered" evidence="4">
    <location>
        <begin position="1"/>
        <end position="40"/>
    </location>
</feature>
<keyword evidence="7" id="KW-1185">Reference proteome</keyword>
<feature type="region of interest" description="Disordered" evidence="4">
    <location>
        <begin position="211"/>
        <end position="235"/>
    </location>
</feature>
<evidence type="ECO:0000313" key="6">
    <source>
        <dbReference type="EMBL" id="URE28649.1"/>
    </source>
</evidence>
<dbReference type="GO" id="GO:2000022">
    <property type="term" value="P:regulation of jasmonic acid mediated signaling pathway"/>
    <property type="evidence" value="ECO:0007669"/>
    <property type="project" value="TreeGrafter"/>
</dbReference>
<comment type="similarity">
    <text evidence="1">Belongs to the TIFY/JAZ family.</text>
</comment>
<dbReference type="InterPro" id="IPR018467">
    <property type="entry name" value="CCT_CS"/>
</dbReference>
<feature type="domain" description="Tify" evidence="5">
    <location>
        <begin position="56"/>
        <end position="91"/>
    </location>
</feature>
<evidence type="ECO:0000256" key="2">
    <source>
        <dbReference type="ARBA" id="ARBA00022819"/>
    </source>
</evidence>
<evidence type="ECO:0000256" key="3">
    <source>
        <dbReference type="ARBA" id="ARBA00022843"/>
    </source>
</evidence>
<sequence length="235" mass="23910">MDHFEAQSKPDSGDRSEYGTEKAAADASAAHLAPKGSSVATEAGIRNSLMPTPKPSSPAGPQLIMFYGGTINVYDAVPPEKAQAIMLLAAATAVAARASANNTAATAVAVRTSANRTAATAAAAHSPVVVGPAAAAATTAVAAPAAPALTRTLSFLSSSAVTDGSPKQPQLAPNPGSSLCKLQAGQATFFFELPIARRHSLQRFLEKRRDRVVSKAPYASDKSSDGIKVASEGQL</sequence>
<dbReference type="Pfam" id="PF09425">
    <property type="entry name" value="Jas_motif"/>
    <property type="match status" value="1"/>
</dbReference>
<evidence type="ECO:0000256" key="4">
    <source>
        <dbReference type="SAM" id="MobiDB-lite"/>
    </source>
</evidence>
<feature type="compositionally biased region" description="Basic and acidic residues" evidence="4">
    <location>
        <begin position="1"/>
        <end position="24"/>
    </location>
</feature>
<dbReference type="GO" id="GO:0031347">
    <property type="term" value="P:regulation of defense response"/>
    <property type="evidence" value="ECO:0007669"/>
    <property type="project" value="TreeGrafter"/>
</dbReference>
<evidence type="ECO:0000259" key="5">
    <source>
        <dbReference type="SMART" id="SM00979"/>
    </source>
</evidence>
<reference evidence="6" key="1">
    <citation type="submission" date="2022-05" db="EMBL/GenBank/DDBJ databases">
        <title>The Musa troglodytarum L. genome provides insights into the mechanism of non-climacteric behaviour and enrichment of carotenoids.</title>
        <authorList>
            <person name="Wang J."/>
        </authorList>
    </citation>
    <scope>NUCLEOTIDE SEQUENCE</scope>
    <source>
        <tissue evidence="6">Leaf</tissue>
    </source>
</reference>
<keyword evidence="3" id="KW-0832">Ubl conjugation</keyword>
<dbReference type="OrthoDB" id="649989at2759"/>
<evidence type="ECO:0000256" key="1">
    <source>
        <dbReference type="ARBA" id="ARBA00008614"/>
    </source>
</evidence>
<dbReference type="InterPro" id="IPR010399">
    <property type="entry name" value="Tify_dom"/>
</dbReference>